<keyword evidence="3" id="KW-0472">Membrane</keyword>
<organism evidence="4 5">
    <name type="scientific">Arabis alpina</name>
    <name type="common">Alpine rock-cress</name>
    <dbReference type="NCBI Taxonomy" id="50452"/>
    <lineage>
        <taxon>Eukaryota</taxon>
        <taxon>Viridiplantae</taxon>
        <taxon>Streptophyta</taxon>
        <taxon>Embryophyta</taxon>
        <taxon>Tracheophyta</taxon>
        <taxon>Spermatophyta</taxon>
        <taxon>Magnoliopsida</taxon>
        <taxon>eudicotyledons</taxon>
        <taxon>Gunneridae</taxon>
        <taxon>Pentapetalae</taxon>
        <taxon>rosids</taxon>
        <taxon>malvids</taxon>
        <taxon>Brassicales</taxon>
        <taxon>Brassicaceae</taxon>
        <taxon>Arabideae</taxon>
        <taxon>Arabis</taxon>
    </lineage>
</organism>
<evidence type="ECO:0000256" key="2">
    <source>
        <dbReference type="SAM" id="MobiDB-lite"/>
    </source>
</evidence>
<dbReference type="PANTHER" id="PTHR37206">
    <property type="entry name" value="TRANSMEMBRANE PROTEIN"/>
    <property type="match status" value="1"/>
</dbReference>
<protein>
    <recommendedName>
        <fullName evidence="6">Transmembrane protein</fullName>
    </recommendedName>
</protein>
<dbReference type="PANTHER" id="PTHR37206:SF4">
    <property type="entry name" value="TRANSMEMBRANE PROTEIN"/>
    <property type="match status" value="1"/>
</dbReference>
<dbReference type="Proteomes" id="UP000029120">
    <property type="component" value="Chromosome 5"/>
</dbReference>
<dbReference type="eggNOG" id="ENOG502S4UI">
    <property type="taxonomic scope" value="Eukaryota"/>
</dbReference>
<evidence type="ECO:0000313" key="5">
    <source>
        <dbReference type="Proteomes" id="UP000029120"/>
    </source>
</evidence>
<evidence type="ECO:0008006" key="6">
    <source>
        <dbReference type="Google" id="ProtNLM"/>
    </source>
</evidence>
<keyword evidence="3" id="KW-1133">Transmembrane helix</keyword>
<keyword evidence="1" id="KW-0175">Coiled coil</keyword>
<keyword evidence="5" id="KW-1185">Reference proteome</keyword>
<dbReference type="OrthoDB" id="734536at2759"/>
<keyword evidence="3" id="KW-0812">Transmembrane</keyword>
<dbReference type="Gramene" id="KFK33506">
    <property type="protein sequence ID" value="KFK33506"/>
    <property type="gene ID" value="AALP_AA5G021700"/>
</dbReference>
<dbReference type="OMA" id="PSTVNLW"/>
<dbReference type="AlphaFoldDB" id="A0A087GUF4"/>
<feature type="region of interest" description="Disordered" evidence="2">
    <location>
        <begin position="21"/>
        <end position="52"/>
    </location>
</feature>
<reference evidence="5" key="1">
    <citation type="journal article" date="2015" name="Nat. Plants">
        <title>Genome expansion of Arabis alpina linked with retrotransposition and reduced symmetric DNA methylation.</title>
        <authorList>
            <person name="Willing E.M."/>
            <person name="Rawat V."/>
            <person name="Mandakova T."/>
            <person name="Maumus F."/>
            <person name="James G.V."/>
            <person name="Nordstroem K.J."/>
            <person name="Becker C."/>
            <person name="Warthmann N."/>
            <person name="Chica C."/>
            <person name="Szarzynska B."/>
            <person name="Zytnicki M."/>
            <person name="Albani M.C."/>
            <person name="Kiefer C."/>
            <person name="Bergonzi S."/>
            <person name="Castaings L."/>
            <person name="Mateos J.L."/>
            <person name="Berns M.C."/>
            <person name="Bujdoso N."/>
            <person name="Piofczyk T."/>
            <person name="de Lorenzo L."/>
            <person name="Barrero-Sicilia C."/>
            <person name="Mateos I."/>
            <person name="Piednoel M."/>
            <person name="Hagmann J."/>
            <person name="Chen-Min-Tao R."/>
            <person name="Iglesias-Fernandez R."/>
            <person name="Schuster S.C."/>
            <person name="Alonso-Blanco C."/>
            <person name="Roudier F."/>
            <person name="Carbonero P."/>
            <person name="Paz-Ares J."/>
            <person name="Davis S.J."/>
            <person name="Pecinka A."/>
            <person name="Quesneville H."/>
            <person name="Colot V."/>
            <person name="Lysak M.A."/>
            <person name="Weigel D."/>
            <person name="Coupland G."/>
            <person name="Schneeberger K."/>
        </authorList>
    </citation>
    <scope>NUCLEOTIDE SEQUENCE [LARGE SCALE GENOMIC DNA]</scope>
    <source>
        <strain evidence="5">cv. Pajares</strain>
    </source>
</reference>
<sequence>MNNEEVEQEEEFNEWVVIQTSPKSSPIDVSTPQTSPKLQPSHHRENLPDDGDEVASVVREEEEVESSSAVNLSLPWRVIETAKKRLKDSRFYVARRRVFWSFTLLGGFFLVSSLVYVKVVRWWRRLQEEKMRFLLLMLKEKNQKIKELMHEIGRLNELLSSRRRVRVVRVV</sequence>
<feature type="coiled-coil region" evidence="1">
    <location>
        <begin position="131"/>
        <end position="158"/>
    </location>
</feature>
<name>A0A087GUF4_ARAAL</name>
<evidence type="ECO:0000313" key="4">
    <source>
        <dbReference type="EMBL" id="KFK33506.1"/>
    </source>
</evidence>
<gene>
    <name evidence="4" type="ordered locus">AALP_Aa5g021700</name>
</gene>
<accession>A0A087GUF4</accession>
<evidence type="ECO:0000256" key="1">
    <source>
        <dbReference type="SAM" id="Coils"/>
    </source>
</evidence>
<feature type="compositionally biased region" description="Polar residues" evidence="2">
    <location>
        <begin position="21"/>
        <end position="38"/>
    </location>
</feature>
<dbReference type="EMBL" id="CM002873">
    <property type="protein sequence ID" value="KFK33506.1"/>
    <property type="molecule type" value="Genomic_DNA"/>
</dbReference>
<evidence type="ECO:0000256" key="3">
    <source>
        <dbReference type="SAM" id="Phobius"/>
    </source>
</evidence>
<feature type="transmembrane region" description="Helical" evidence="3">
    <location>
        <begin position="98"/>
        <end position="117"/>
    </location>
</feature>
<proteinExistence type="predicted"/>